<dbReference type="Pfam" id="PF01423">
    <property type="entry name" value="LSM"/>
    <property type="match status" value="1"/>
</dbReference>
<dbReference type="Gene3D" id="2.30.30.100">
    <property type="match status" value="1"/>
</dbReference>
<dbReference type="RefSeq" id="XP_052904654.1">
    <property type="nucleotide sequence ID" value="XM_053048849.1"/>
</dbReference>
<evidence type="ECO:0000259" key="1">
    <source>
        <dbReference type="PROSITE" id="PS52002"/>
    </source>
</evidence>
<evidence type="ECO:0000313" key="2">
    <source>
        <dbReference type="EMBL" id="KFG26099.1"/>
    </source>
</evidence>
<dbReference type="AlphaFoldDB" id="A0A086J1T1"/>
<proteinExistence type="predicted"/>
<dbReference type="InterPro" id="IPR010920">
    <property type="entry name" value="LSM_dom_sf"/>
</dbReference>
<dbReference type="GeneID" id="77676187"/>
<reference evidence="2 3" key="1">
    <citation type="journal article" date="2014" name="Genome Announc.">
        <title>Genome Sequence of the Microsporidian Species Nematocida sp1 Strain ERTm6 (ATCC PRA-372).</title>
        <authorList>
            <person name="Bakowski M.A."/>
            <person name="Priest M."/>
            <person name="Young S."/>
            <person name="Cuomo C.A."/>
            <person name="Troemel E.R."/>
        </authorList>
    </citation>
    <scope>NUCLEOTIDE SEQUENCE [LARGE SCALE GENOMIC DNA]</scope>
    <source>
        <strain evidence="2 3">ERTm6</strain>
    </source>
</reference>
<sequence length="70" mass="8112">MQPIEWIEKNKGERVRVVLRTGRVYSGTFISYDSNVNILFEDLSCWNTKEKIGKSILNGTTVAYMERLVN</sequence>
<organism evidence="2 3">
    <name type="scientific">Nematocida ausubeli (strain ATCC PRA-371 / ERTm2)</name>
    <name type="common">Nematode killer fungus</name>
    <dbReference type="NCBI Taxonomy" id="1913371"/>
    <lineage>
        <taxon>Eukaryota</taxon>
        <taxon>Fungi</taxon>
        <taxon>Fungi incertae sedis</taxon>
        <taxon>Microsporidia</taxon>
        <taxon>Nematocida</taxon>
    </lineage>
</organism>
<feature type="domain" description="Sm" evidence="1">
    <location>
        <begin position="2"/>
        <end position="70"/>
    </location>
</feature>
<dbReference type="Proteomes" id="UP000054524">
    <property type="component" value="Unassembled WGS sequence"/>
</dbReference>
<dbReference type="HOGENOM" id="CLU_2758385_0_0_1"/>
<dbReference type="SMART" id="SM00651">
    <property type="entry name" value="Sm"/>
    <property type="match status" value="1"/>
</dbReference>
<accession>A0A086J1T1</accession>
<dbReference type="CDD" id="cd00600">
    <property type="entry name" value="Sm_like"/>
    <property type="match status" value="1"/>
</dbReference>
<protein>
    <recommendedName>
        <fullName evidence="1">Sm domain-containing protein</fullName>
    </recommendedName>
</protein>
<dbReference type="GO" id="GO:0003723">
    <property type="term" value="F:RNA binding"/>
    <property type="evidence" value="ECO:0007669"/>
    <property type="project" value="InterPro"/>
</dbReference>
<evidence type="ECO:0000313" key="3">
    <source>
        <dbReference type="Proteomes" id="UP000054524"/>
    </source>
</evidence>
<dbReference type="GO" id="GO:0032991">
    <property type="term" value="C:protein-containing complex"/>
    <property type="evidence" value="ECO:0007669"/>
    <property type="project" value="UniProtKB-ARBA"/>
</dbReference>
<keyword evidence="3" id="KW-1185">Reference proteome</keyword>
<dbReference type="PROSITE" id="PS52002">
    <property type="entry name" value="SM"/>
    <property type="match status" value="1"/>
</dbReference>
<dbReference type="InterPro" id="IPR001163">
    <property type="entry name" value="Sm_dom_euk/arc"/>
</dbReference>
<dbReference type="SUPFAM" id="SSF50182">
    <property type="entry name" value="Sm-like ribonucleoproteins"/>
    <property type="match status" value="1"/>
</dbReference>
<name>A0A086J1T1_NEMA1</name>
<dbReference type="EMBL" id="AKIJ01000003">
    <property type="protein sequence ID" value="KFG26099.1"/>
    <property type="molecule type" value="Genomic_DNA"/>
</dbReference>
<comment type="caution">
    <text evidence="2">The sequence shown here is derived from an EMBL/GenBank/DDBJ whole genome shotgun (WGS) entry which is preliminary data.</text>
</comment>
<gene>
    <name evidence="2" type="ORF">NESG_01214</name>
</gene>
<dbReference type="OrthoDB" id="429711at2759"/>
<dbReference type="InterPro" id="IPR047575">
    <property type="entry name" value="Sm"/>
</dbReference>